<name>A0A3D8TM58_9LIST</name>
<evidence type="ECO:0000256" key="1">
    <source>
        <dbReference type="SAM" id="Phobius"/>
    </source>
</evidence>
<dbReference type="RefSeq" id="WP_115753998.1">
    <property type="nucleotide sequence ID" value="NZ_LARY01000003.1"/>
</dbReference>
<proteinExistence type="predicted"/>
<dbReference type="Proteomes" id="UP000257055">
    <property type="component" value="Unassembled WGS sequence"/>
</dbReference>
<protein>
    <submittedName>
        <fullName evidence="2">Uncharacterized protein</fullName>
    </submittedName>
</protein>
<organism evidence="2 3">
    <name type="scientific">Listeria kieliensis</name>
    <dbReference type="NCBI Taxonomy" id="1621700"/>
    <lineage>
        <taxon>Bacteria</taxon>
        <taxon>Bacillati</taxon>
        <taxon>Bacillota</taxon>
        <taxon>Bacilli</taxon>
        <taxon>Bacillales</taxon>
        <taxon>Listeriaceae</taxon>
        <taxon>Listeria</taxon>
    </lineage>
</organism>
<gene>
    <name evidence="2" type="ORF">UR08_12255</name>
</gene>
<reference evidence="3" key="1">
    <citation type="submission" date="2015-04" db="EMBL/GenBank/DDBJ databases">
        <authorList>
            <person name="Schardt J."/>
            <person name="Mueller-Herbst S."/>
            <person name="Scherer S."/>
            <person name="Huptas C."/>
        </authorList>
    </citation>
    <scope>NUCLEOTIDE SEQUENCE [LARGE SCALE GENOMIC DNA]</scope>
    <source>
        <strain evidence="3">Kiel-L1</strain>
    </source>
</reference>
<feature type="transmembrane region" description="Helical" evidence="1">
    <location>
        <begin position="15"/>
        <end position="44"/>
    </location>
</feature>
<dbReference type="AlphaFoldDB" id="A0A3D8TM58"/>
<comment type="caution">
    <text evidence="2">The sequence shown here is derived from an EMBL/GenBank/DDBJ whole genome shotgun (WGS) entry which is preliminary data.</text>
</comment>
<evidence type="ECO:0000313" key="3">
    <source>
        <dbReference type="Proteomes" id="UP000257055"/>
    </source>
</evidence>
<keyword evidence="1" id="KW-0812">Transmembrane</keyword>
<keyword evidence="1" id="KW-1133">Transmembrane helix</keyword>
<accession>A0A3D8TM58</accession>
<evidence type="ECO:0000313" key="2">
    <source>
        <dbReference type="EMBL" id="RDW99612.1"/>
    </source>
</evidence>
<keyword evidence="1" id="KW-0472">Membrane</keyword>
<sequence>MEESFDLGYFLKKAFVVAASLSLFFVAFIAILTLVGVIIAIPLLKKGSELLFKSSEKTGGKKLKWKTPEYEAKVKFSDSHLLDEKS</sequence>
<dbReference type="EMBL" id="LARY01000003">
    <property type="protein sequence ID" value="RDW99612.1"/>
    <property type="molecule type" value="Genomic_DNA"/>
</dbReference>
<keyword evidence="3" id="KW-1185">Reference proteome</keyword>